<comment type="caution">
    <text evidence="1">The sequence shown here is derived from an EMBL/GenBank/DDBJ whole genome shotgun (WGS) entry which is preliminary data.</text>
</comment>
<dbReference type="Proteomes" id="UP000729701">
    <property type="component" value="Unassembled WGS sequence"/>
</dbReference>
<gene>
    <name evidence="1" type="ORF">KME60_19510</name>
</gene>
<name>A0A951UW37_9CYAN</name>
<dbReference type="EMBL" id="JAHHGZ010000021">
    <property type="protein sequence ID" value="MBW4669540.1"/>
    <property type="molecule type" value="Genomic_DNA"/>
</dbReference>
<reference evidence="1" key="1">
    <citation type="submission" date="2021-05" db="EMBL/GenBank/DDBJ databases">
        <authorList>
            <person name="Pietrasiak N."/>
            <person name="Ward R."/>
            <person name="Stajich J.E."/>
            <person name="Kurbessoian T."/>
        </authorList>
    </citation>
    <scope>NUCLEOTIDE SEQUENCE</scope>
    <source>
        <strain evidence="1">GSE-NOS-MK-12-04C</strain>
    </source>
</reference>
<evidence type="ECO:0000313" key="1">
    <source>
        <dbReference type="EMBL" id="MBW4669540.1"/>
    </source>
</evidence>
<protein>
    <submittedName>
        <fullName evidence="1">Uncharacterized protein</fullName>
    </submittedName>
</protein>
<evidence type="ECO:0000313" key="2">
    <source>
        <dbReference type="Proteomes" id="UP000729701"/>
    </source>
</evidence>
<sequence>MISQKIQQLQDQIDHEMKEALNNSNLGEILNKFGVTGDFIKSQLTIDLTKIQFIDPVEDKQFEKYLPTIPESQIVTLSCCKKGVCLCCLCG</sequence>
<proteinExistence type="predicted"/>
<organism evidence="1 2">
    <name type="scientific">Cyanomargarita calcarea GSE-NOS-MK-12-04C</name>
    <dbReference type="NCBI Taxonomy" id="2839659"/>
    <lineage>
        <taxon>Bacteria</taxon>
        <taxon>Bacillati</taxon>
        <taxon>Cyanobacteriota</taxon>
        <taxon>Cyanophyceae</taxon>
        <taxon>Nostocales</taxon>
        <taxon>Cyanomargaritaceae</taxon>
        <taxon>Cyanomargarita</taxon>
    </lineage>
</organism>
<accession>A0A951UW37</accession>
<dbReference type="AlphaFoldDB" id="A0A951UW37"/>
<reference evidence="1" key="2">
    <citation type="journal article" date="2022" name="Microbiol. Resour. Announc.">
        <title>Metagenome Sequencing to Explore Phylogenomics of Terrestrial Cyanobacteria.</title>
        <authorList>
            <person name="Ward R.D."/>
            <person name="Stajich J.E."/>
            <person name="Johansen J.R."/>
            <person name="Huntemann M."/>
            <person name="Clum A."/>
            <person name="Foster B."/>
            <person name="Foster B."/>
            <person name="Roux S."/>
            <person name="Palaniappan K."/>
            <person name="Varghese N."/>
            <person name="Mukherjee S."/>
            <person name="Reddy T.B.K."/>
            <person name="Daum C."/>
            <person name="Copeland A."/>
            <person name="Chen I.A."/>
            <person name="Ivanova N.N."/>
            <person name="Kyrpides N.C."/>
            <person name="Shapiro N."/>
            <person name="Eloe-Fadrosh E.A."/>
            <person name="Pietrasiak N."/>
        </authorList>
    </citation>
    <scope>NUCLEOTIDE SEQUENCE</scope>
    <source>
        <strain evidence="1">GSE-NOS-MK-12-04C</strain>
    </source>
</reference>